<evidence type="ECO:0000256" key="3">
    <source>
        <dbReference type="ARBA" id="ARBA00023004"/>
    </source>
</evidence>
<gene>
    <name evidence="6" type="primary">leuC</name>
    <name evidence="9" type="ORF">DWW02_11325</name>
</gene>
<accession>A0A412Z7P3</accession>
<feature type="region of interest" description="Disordered" evidence="7">
    <location>
        <begin position="412"/>
        <end position="432"/>
    </location>
</feature>
<dbReference type="GO" id="GO:0051539">
    <property type="term" value="F:4 iron, 4 sulfur cluster binding"/>
    <property type="evidence" value="ECO:0007669"/>
    <property type="project" value="UniProtKB-KW"/>
</dbReference>
<dbReference type="InterPro" id="IPR015931">
    <property type="entry name" value="Acnase/IPM_dHydase_lsu_aba_1/3"/>
</dbReference>
<dbReference type="InterPro" id="IPR050067">
    <property type="entry name" value="IPM_dehydratase_rel_enz"/>
</dbReference>
<dbReference type="UniPathway" id="UPA00048">
    <property type="reaction ID" value="UER00071"/>
</dbReference>
<evidence type="ECO:0000313" key="9">
    <source>
        <dbReference type="EMBL" id="RGV75969.1"/>
    </source>
</evidence>
<dbReference type="InterPro" id="IPR011826">
    <property type="entry name" value="HAcnase/IPMdehydase_lsu_prok"/>
</dbReference>
<dbReference type="NCBIfam" id="TIGR02086">
    <property type="entry name" value="IPMI_arch"/>
    <property type="match status" value="1"/>
</dbReference>
<evidence type="ECO:0000313" key="10">
    <source>
        <dbReference type="Proteomes" id="UP000284543"/>
    </source>
</evidence>
<keyword evidence="1 6" id="KW-0004">4Fe-4S</keyword>
<comment type="caution">
    <text evidence="9">The sequence shown here is derived from an EMBL/GenBank/DDBJ whole genome shotgun (WGS) entry which is preliminary data.</text>
</comment>
<name>A0A412Z7P3_9FIRM</name>
<dbReference type="PANTHER" id="PTHR43822">
    <property type="entry name" value="HOMOACONITASE, MITOCHONDRIAL-RELATED"/>
    <property type="match status" value="1"/>
</dbReference>
<dbReference type="GO" id="GO:0009098">
    <property type="term" value="P:L-leucine biosynthetic process"/>
    <property type="evidence" value="ECO:0007669"/>
    <property type="project" value="UniProtKB-UniRule"/>
</dbReference>
<keyword evidence="6" id="KW-0432">Leucine biosynthesis</keyword>
<keyword evidence="4 6" id="KW-0411">Iron-sulfur</keyword>
<proteinExistence type="inferred from homology"/>
<dbReference type="InterPro" id="IPR001030">
    <property type="entry name" value="Acoase/IPM_deHydtase_lsu_aba"/>
</dbReference>
<evidence type="ECO:0000256" key="1">
    <source>
        <dbReference type="ARBA" id="ARBA00022485"/>
    </source>
</evidence>
<dbReference type="RefSeq" id="WP_118018608.1">
    <property type="nucleotide sequence ID" value="NZ_CAUHGS010000003.1"/>
</dbReference>
<feature type="binding site" evidence="6">
    <location>
        <position position="359"/>
    </location>
    <ligand>
        <name>[4Fe-4S] cluster</name>
        <dbReference type="ChEBI" id="CHEBI:49883"/>
    </ligand>
</feature>
<comment type="catalytic activity">
    <reaction evidence="6">
        <text>(2R,3S)-3-isopropylmalate = (2S)-2-isopropylmalate</text>
        <dbReference type="Rhea" id="RHEA:32287"/>
        <dbReference type="ChEBI" id="CHEBI:1178"/>
        <dbReference type="ChEBI" id="CHEBI:35121"/>
        <dbReference type="EC" id="4.2.1.33"/>
    </reaction>
</comment>
<protein>
    <recommendedName>
        <fullName evidence="6">3-isopropylmalate dehydratase large subunit</fullName>
        <ecNumber evidence="6">4.2.1.33</ecNumber>
    </recommendedName>
    <alternativeName>
        <fullName evidence="6">Alpha-IPM isomerase</fullName>
        <shortName evidence="6">IPMI</shortName>
    </alternativeName>
    <alternativeName>
        <fullName evidence="6">Isopropylmalate isomerase</fullName>
    </alternativeName>
</protein>
<comment type="subunit">
    <text evidence="6">Heterodimer of LeuC and LeuD.</text>
</comment>
<keyword evidence="3 6" id="KW-0408">Iron</keyword>
<comment type="function">
    <text evidence="6">Catalyzes the isomerization between 2-isopropylmalate and 3-isopropylmalate, via the formation of 2-isopropylmaleate.</text>
</comment>
<keyword evidence="6" id="KW-0028">Amino-acid biosynthesis</keyword>
<evidence type="ECO:0000256" key="2">
    <source>
        <dbReference type="ARBA" id="ARBA00022723"/>
    </source>
</evidence>
<dbReference type="Proteomes" id="UP000284543">
    <property type="component" value="Unassembled WGS sequence"/>
</dbReference>
<evidence type="ECO:0000256" key="7">
    <source>
        <dbReference type="SAM" id="MobiDB-lite"/>
    </source>
</evidence>
<evidence type="ECO:0000256" key="4">
    <source>
        <dbReference type="ARBA" id="ARBA00023014"/>
    </source>
</evidence>
<dbReference type="SUPFAM" id="SSF53732">
    <property type="entry name" value="Aconitase iron-sulfur domain"/>
    <property type="match status" value="1"/>
</dbReference>
<reference evidence="9 10" key="1">
    <citation type="submission" date="2018-08" db="EMBL/GenBank/DDBJ databases">
        <title>A genome reference for cultivated species of the human gut microbiota.</title>
        <authorList>
            <person name="Zou Y."/>
            <person name="Xue W."/>
            <person name="Luo G."/>
        </authorList>
    </citation>
    <scope>NUCLEOTIDE SEQUENCE [LARGE SCALE GENOMIC DNA]</scope>
    <source>
        <strain evidence="9 10">AF14-18</strain>
    </source>
</reference>
<comment type="pathway">
    <text evidence="6">Amino-acid biosynthesis; L-leucine biosynthesis; L-leucine from 3-methyl-2-oxobutanoate: step 2/4.</text>
</comment>
<keyword evidence="5 6" id="KW-0456">Lyase</keyword>
<dbReference type="NCBIfam" id="NF001614">
    <property type="entry name" value="PRK00402.1"/>
    <property type="match status" value="1"/>
</dbReference>
<dbReference type="AlphaFoldDB" id="A0A412Z7P3"/>
<organism evidence="9 10">
    <name type="scientific">Enterocloster bolteae</name>
    <dbReference type="NCBI Taxonomy" id="208479"/>
    <lineage>
        <taxon>Bacteria</taxon>
        <taxon>Bacillati</taxon>
        <taxon>Bacillota</taxon>
        <taxon>Clostridia</taxon>
        <taxon>Lachnospirales</taxon>
        <taxon>Lachnospiraceae</taxon>
        <taxon>Enterocloster</taxon>
    </lineage>
</organism>
<dbReference type="InterPro" id="IPR036008">
    <property type="entry name" value="Aconitase_4Fe-4S_dom"/>
</dbReference>
<dbReference type="PANTHER" id="PTHR43822:SF21">
    <property type="entry name" value="3-ISOPROPYLMALATE DEHYDRATASE LARGE SUBUNIT 1"/>
    <property type="match status" value="1"/>
</dbReference>
<dbReference type="GO" id="GO:0003861">
    <property type="term" value="F:3-isopropylmalate dehydratase activity"/>
    <property type="evidence" value="ECO:0007669"/>
    <property type="project" value="UniProtKB-UniRule"/>
</dbReference>
<feature type="binding site" evidence="6">
    <location>
        <position position="296"/>
    </location>
    <ligand>
        <name>[4Fe-4S] cluster</name>
        <dbReference type="ChEBI" id="CHEBI:49883"/>
    </ligand>
</feature>
<dbReference type="InterPro" id="IPR006251">
    <property type="entry name" value="Homoacnase/IPMdehydase_lsu"/>
</dbReference>
<dbReference type="CDD" id="cd01583">
    <property type="entry name" value="IPMI"/>
    <property type="match status" value="1"/>
</dbReference>
<dbReference type="HAMAP" id="MF_01027">
    <property type="entry name" value="LeuC_type2"/>
    <property type="match status" value="1"/>
</dbReference>
<keyword evidence="2 6" id="KW-0479">Metal-binding</keyword>
<dbReference type="Pfam" id="PF00330">
    <property type="entry name" value="Aconitase"/>
    <property type="match status" value="1"/>
</dbReference>
<keyword evidence="6" id="KW-0100">Branched-chain amino acid biosynthesis</keyword>
<sequence length="432" mass="46678">MHAIEKILAKHSGRDRVVSGEIITADIDFAEINDLYLQTIYSFREMGGEKVWDRDKAAFVFDHYAPSPTIEASRNHREMRLFRQEQGLTHHFDINAGICHQVMPEAGLVYPGMILVATDSHTTTHGAFGCLGTGIGATDMATVLITGKLWFRVPEIIRIHLEGMPGSHVLPKDVILYIIGKMKADGAVYKAIEFTGSYVEQLDVAGRMVLCNMAVEMGAKTAYMEPNQAVLDYVAGRTSRPFTVEQTDGDFEYEETYVFDISGLKPQVSMPSSVDNVGAVALAGRVRIDQAFVGACTGGRVEDIGEAVRILKGRTIAPHVRMVVIPASAEVLKECIAKGFLDTLIDAGATISAPGCGPCLSAHQGVLAAGEVCVTTSNRNFPGRMGSRDSAVYLASPATVAMSALTGYLTDPSWENQGQAERRETEATGKGE</sequence>
<dbReference type="EMBL" id="QRZM01000004">
    <property type="protein sequence ID" value="RGV75969.1"/>
    <property type="molecule type" value="Genomic_DNA"/>
</dbReference>
<dbReference type="NCBIfam" id="TIGR01343">
    <property type="entry name" value="hacA_fam"/>
    <property type="match status" value="1"/>
</dbReference>
<dbReference type="EC" id="4.2.1.33" evidence="6"/>
<feature type="binding site" evidence="6">
    <location>
        <position position="356"/>
    </location>
    <ligand>
        <name>[4Fe-4S] cluster</name>
        <dbReference type="ChEBI" id="CHEBI:49883"/>
    </ligand>
</feature>
<dbReference type="Gene3D" id="3.30.499.10">
    <property type="entry name" value="Aconitase, domain 3"/>
    <property type="match status" value="2"/>
</dbReference>
<comment type="cofactor">
    <cofactor evidence="6">
        <name>[4Fe-4S] cluster</name>
        <dbReference type="ChEBI" id="CHEBI:49883"/>
    </cofactor>
    <text evidence="6">Binds 1 [4Fe-4S] cluster per subunit.</text>
</comment>
<evidence type="ECO:0000259" key="8">
    <source>
        <dbReference type="Pfam" id="PF00330"/>
    </source>
</evidence>
<dbReference type="InterPro" id="IPR033941">
    <property type="entry name" value="IPMI_cat"/>
</dbReference>
<evidence type="ECO:0000256" key="5">
    <source>
        <dbReference type="ARBA" id="ARBA00023239"/>
    </source>
</evidence>
<feature type="compositionally biased region" description="Basic and acidic residues" evidence="7">
    <location>
        <begin position="420"/>
        <end position="432"/>
    </location>
</feature>
<dbReference type="PRINTS" id="PR00415">
    <property type="entry name" value="ACONITASE"/>
</dbReference>
<feature type="domain" description="Aconitase/3-isopropylmalate dehydratase large subunit alpha/beta/alpha" evidence="8">
    <location>
        <begin position="48"/>
        <end position="407"/>
    </location>
</feature>
<comment type="similarity">
    <text evidence="6">Belongs to the aconitase/IPM isomerase family. LeuC type 2 subfamily.</text>
</comment>
<evidence type="ECO:0000256" key="6">
    <source>
        <dbReference type="HAMAP-Rule" id="MF_01027"/>
    </source>
</evidence>
<dbReference type="GO" id="GO:0046872">
    <property type="term" value="F:metal ion binding"/>
    <property type="evidence" value="ECO:0007669"/>
    <property type="project" value="UniProtKB-KW"/>
</dbReference>